<evidence type="ECO:0000313" key="2">
    <source>
        <dbReference type="EMBL" id="BAQ69143.1"/>
    </source>
</evidence>
<dbReference type="KEGG" id="rsu:NHU_01988"/>
<gene>
    <name evidence="2" type="ORF">NHU_01988</name>
</gene>
<keyword evidence="1" id="KW-0732">Signal</keyword>
<dbReference type="PATRIC" id="fig|35806.4.peg.2047"/>
<reference evidence="2 3" key="1">
    <citation type="submission" date="2015-02" db="EMBL/GenBank/DDBJ databases">
        <title>Genome sequene of Rhodovulum sulfidophilum DSM 2351.</title>
        <authorList>
            <person name="Nagao N."/>
        </authorList>
    </citation>
    <scope>NUCLEOTIDE SEQUENCE [LARGE SCALE GENOMIC DNA]</scope>
    <source>
        <strain evidence="2 3">DSM 2351</strain>
    </source>
</reference>
<dbReference type="EMBL" id="AP014800">
    <property type="protein sequence ID" value="BAQ69143.1"/>
    <property type="molecule type" value="Genomic_DNA"/>
</dbReference>
<dbReference type="Proteomes" id="UP000064912">
    <property type="component" value="Chromosome"/>
</dbReference>
<feature type="chain" id="PRO_5002300883" evidence="1">
    <location>
        <begin position="24"/>
        <end position="93"/>
    </location>
</feature>
<sequence length="93" mass="9695">MVKQLKQVLRGLCLILWAGSAVAQAQVQGQGQGPMLSAAPSPVERLLSVGRPLEATIHQAACCRVCRKGKACGDSCISRDRTCRKGAGCACNG</sequence>
<feature type="signal peptide" evidence="1">
    <location>
        <begin position="1"/>
        <end position="23"/>
    </location>
</feature>
<protein>
    <submittedName>
        <fullName evidence="2">Uncharacterized protein</fullName>
    </submittedName>
</protein>
<name>A0A0D6B1T8_RHOSU</name>
<evidence type="ECO:0000313" key="3">
    <source>
        <dbReference type="Proteomes" id="UP000064912"/>
    </source>
</evidence>
<organism evidence="2 3">
    <name type="scientific">Rhodovulum sulfidophilum</name>
    <name type="common">Rhodobacter sulfidophilus</name>
    <dbReference type="NCBI Taxonomy" id="35806"/>
    <lineage>
        <taxon>Bacteria</taxon>
        <taxon>Pseudomonadati</taxon>
        <taxon>Pseudomonadota</taxon>
        <taxon>Alphaproteobacteria</taxon>
        <taxon>Rhodobacterales</taxon>
        <taxon>Paracoccaceae</taxon>
        <taxon>Rhodovulum</taxon>
    </lineage>
</organism>
<proteinExistence type="predicted"/>
<accession>A0A0D6B1T8</accession>
<evidence type="ECO:0000256" key="1">
    <source>
        <dbReference type="SAM" id="SignalP"/>
    </source>
</evidence>
<dbReference type="AlphaFoldDB" id="A0A0D6B1T8"/>